<evidence type="ECO:0000313" key="6">
    <source>
        <dbReference type="Proteomes" id="UP000236340"/>
    </source>
</evidence>
<dbReference type="Gene3D" id="3.40.50.1450">
    <property type="entry name" value="HybD-like"/>
    <property type="match status" value="1"/>
</dbReference>
<comment type="caution">
    <text evidence="5">The sequence shown here is derived from an EMBL/GenBank/DDBJ whole genome shotgun (WGS) entry which is preliminary data.</text>
</comment>
<comment type="similarity">
    <text evidence="1">Belongs to the peptidase A31 family.</text>
</comment>
<dbReference type="CDD" id="cd00518">
    <property type="entry name" value="H2MP"/>
    <property type="match status" value="1"/>
</dbReference>
<gene>
    <name evidence="5" type="ORF">C2E25_12635</name>
</gene>
<dbReference type="GO" id="GO:0004190">
    <property type="term" value="F:aspartic-type endopeptidase activity"/>
    <property type="evidence" value="ECO:0007669"/>
    <property type="project" value="UniProtKB-KW"/>
</dbReference>
<dbReference type="OrthoDB" id="9792731at2"/>
<dbReference type="Proteomes" id="UP000236340">
    <property type="component" value="Unassembled WGS sequence"/>
</dbReference>
<evidence type="ECO:0000256" key="2">
    <source>
        <dbReference type="ARBA" id="ARBA00022670"/>
    </source>
</evidence>
<keyword evidence="2" id="KW-0645">Protease</keyword>
<dbReference type="GO" id="GO:0008047">
    <property type="term" value="F:enzyme activator activity"/>
    <property type="evidence" value="ECO:0007669"/>
    <property type="project" value="InterPro"/>
</dbReference>
<dbReference type="AlphaFoldDB" id="A0A2K2H862"/>
<dbReference type="InterPro" id="IPR023430">
    <property type="entry name" value="Pept_HybD-like_dom_sf"/>
</dbReference>
<dbReference type="PRINTS" id="PR00446">
    <property type="entry name" value="HYDRGNUPTAKE"/>
</dbReference>
<evidence type="ECO:0000256" key="4">
    <source>
        <dbReference type="ARBA" id="ARBA00022801"/>
    </source>
</evidence>
<evidence type="ECO:0000313" key="5">
    <source>
        <dbReference type="EMBL" id="PNU19420.1"/>
    </source>
</evidence>
<dbReference type="NCBIfam" id="TIGR00072">
    <property type="entry name" value="hydrog_prot"/>
    <property type="match status" value="1"/>
</dbReference>
<dbReference type="Pfam" id="PF01750">
    <property type="entry name" value="HycI"/>
    <property type="match status" value="1"/>
</dbReference>
<name>A0A2K2H862_9BACT</name>
<dbReference type="PANTHER" id="PTHR30302:SF1">
    <property type="entry name" value="HYDROGENASE 2 MATURATION PROTEASE"/>
    <property type="match status" value="1"/>
</dbReference>
<evidence type="ECO:0000256" key="3">
    <source>
        <dbReference type="ARBA" id="ARBA00022750"/>
    </source>
</evidence>
<dbReference type="EMBL" id="PPFX01000031">
    <property type="protein sequence ID" value="PNU19420.1"/>
    <property type="molecule type" value="Genomic_DNA"/>
</dbReference>
<sequence length="138" mass="14518">MGDDGIGVTVAERLAGEPLPAGVAVVEAGTIGLGLLDLWQGYERVWLVDAVRMGRSPGSWRWLDAADLLCLEPGGFDAHAGPAGVLQLAMALDALPQEFSLLAVEPGLVERRMGLSMAGRRGVAAALAELRRRLECGE</sequence>
<keyword evidence="4" id="KW-0378">Hydrolase</keyword>
<dbReference type="SUPFAM" id="SSF53163">
    <property type="entry name" value="HybD-like"/>
    <property type="match status" value="1"/>
</dbReference>
<reference evidence="5 6" key="1">
    <citation type="journal article" date="2018" name="Genome Announc.">
        <title>Genome Sequence of Geothermobacter sp. HR-1 Iron Reducer from the Loihi Seamount.</title>
        <authorList>
            <person name="Smith H."/>
            <person name="Abuyen K."/>
            <person name="Tremblay J."/>
            <person name="Savalia P."/>
            <person name="Perez-Rodriguez I."/>
            <person name="Emerson D."/>
            <person name="Tully B."/>
            <person name="Amend J."/>
        </authorList>
    </citation>
    <scope>NUCLEOTIDE SEQUENCE [LARGE SCALE GENOMIC DNA]</scope>
    <source>
        <strain evidence="5 6">HR-1</strain>
    </source>
</reference>
<dbReference type="GO" id="GO:0016485">
    <property type="term" value="P:protein processing"/>
    <property type="evidence" value="ECO:0007669"/>
    <property type="project" value="TreeGrafter"/>
</dbReference>
<dbReference type="InterPro" id="IPR000671">
    <property type="entry name" value="Peptidase_A31"/>
</dbReference>
<protein>
    <recommendedName>
        <fullName evidence="7">Hydrogenase maturation protease</fullName>
    </recommendedName>
</protein>
<proteinExistence type="inferred from homology"/>
<dbReference type="PANTHER" id="PTHR30302">
    <property type="entry name" value="HYDROGENASE 1 MATURATION PROTEASE"/>
    <property type="match status" value="1"/>
</dbReference>
<evidence type="ECO:0000256" key="1">
    <source>
        <dbReference type="ARBA" id="ARBA00006814"/>
    </source>
</evidence>
<keyword evidence="3" id="KW-0064">Aspartyl protease</keyword>
<organism evidence="5 6">
    <name type="scientific">Geothermobacter hydrogeniphilus</name>
    <dbReference type="NCBI Taxonomy" id="1969733"/>
    <lineage>
        <taxon>Bacteria</taxon>
        <taxon>Pseudomonadati</taxon>
        <taxon>Thermodesulfobacteriota</taxon>
        <taxon>Desulfuromonadia</taxon>
        <taxon>Desulfuromonadales</taxon>
        <taxon>Geothermobacteraceae</taxon>
        <taxon>Geothermobacter</taxon>
    </lineage>
</organism>
<accession>A0A2K2H862</accession>
<evidence type="ECO:0008006" key="7">
    <source>
        <dbReference type="Google" id="ProtNLM"/>
    </source>
</evidence>